<dbReference type="InterPro" id="IPR036679">
    <property type="entry name" value="FlgN-like_sf"/>
</dbReference>
<keyword evidence="6" id="KW-1185">Reference proteome</keyword>
<sequence length="145" mass="16287">MEKLVKLLTQLLITLRDLEAILADEQLLLCAGQIDGVALQVVTDKKNTLLSSLQHLDKIRMQGEKVLRLQAPYQDKPALAELWQQITELGEALRNQNRHNGMLLSYHLDHNEKALAVLKSRHAQTVYGSDGQPRTSSISGRRVSI</sequence>
<dbReference type="Pfam" id="PF05130">
    <property type="entry name" value="FlgN"/>
    <property type="match status" value="1"/>
</dbReference>
<dbReference type="InterPro" id="IPR007809">
    <property type="entry name" value="FlgN-like"/>
</dbReference>
<keyword evidence="5" id="KW-0282">Flagellum</keyword>
<dbReference type="Gene3D" id="1.20.58.300">
    <property type="entry name" value="FlgN-like"/>
    <property type="match status" value="1"/>
</dbReference>
<accession>A0A375A8R8</accession>
<keyword evidence="5" id="KW-0966">Cell projection</keyword>
<dbReference type="SUPFAM" id="SSF140566">
    <property type="entry name" value="FlgN-like"/>
    <property type="match status" value="1"/>
</dbReference>
<dbReference type="GO" id="GO:0044780">
    <property type="term" value="P:bacterial-type flagellum assembly"/>
    <property type="evidence" value="ECO:0007669"/>
    <property type="project" value="InterPro"/>
</dbReference>
<protein>
    <submittedName>
        <fullName evidence="5">Flagellar biosynthesis protein FlgN</fullName>
    </submittedName>
</protein>
<name>A0A375A8R8_9GAMM</name>
<comment type="function">
    <text evidence="1">Required for the efficient initiation of filament assembly.</text>
</comment>
<keyword evidence="3" id="KW-1005">Bacterial flagellum biogenesis</keyword>
<evidence type="ECO:0000256" key="2">
    <source>
        <dbReference type="ARBA" id="ARBA00007703"/>
    </source>
</evidence>
<dbReference type="Proteomes" id="UP000294820">
    <property type="component" value="Chromosome 1"/>
</dbReference>
<dbReference type="AlphaFoldDB" id="A0A375A8R8"/>
<evidence type="ECO:0000313" key="5">
    <source>
        <dbReference type="EMBL" id="SLM62423.1"/>
    </source>
</evidence>
<evidence type="ECO:0000256" key="3">
    <source>
        <dbReference type="ARBA" id="ARBA00022795"/>
    </source>
</evidence>
<feature type="region of interest" description="Disordered" evidence="4">
    <location>
        <begin position="126"/>
        <end position="145"/>
    </location>
</feature>
<dbReference type="KEGG" id="daq:DAQ1742_01441"/>
<evidence type="ECO:0000256" key="1">
    <source>
        <dbReference type="ARBA" id="ARBA00002397"/>
    </source>
</evidence>
<dbReference type="RefSeq" id="WP_035343004.1">
    <property type="nucleotide sequence ID" value="NZ_LT615367.1"/>
</dbReference>
<organism evidence="5 6">
    <name type="scientific">Dickeya aquatica</name>
    <dbReference type="NCBI Taxonomy" id="1401087"/>
    <lineage>
        <taxon>Bacteria</taxon>
        <taxon>Pseudomonadati</taxon>
        <taxon>Pseudomonadota</taxon>
        <taxon>Gammaproteobacteria</taxon>
        <taxon>Enterobacterales</taxon>
        <taxon>Pectobacteriaceae</taxon>
        <taxon>Dickeya</taxon>
    </lineage>
</organism>
<dbReference type="EMBL" id="LT615367">
    <property type="protein sequence ID" value="SLM62423.1"/>
    <property type="molecule type" value="Genomic_DNA"/>
</dbReference>
<keyword evidence="5" id="KW-0969">Cilium</keyword>
<proteinExistence type="inferred from homology"/>
<evidence type="ECO:0000313" key="6">
    <source>
        <dbReference type="Proteomes" id="UP000294820"/>
    </source>
</evidence>
<comment type="similarity">
    <text evidence="2">Belongs to the FlgN family.</text>
</comment>
<gene>
    <name evidence="5" type="primary">flgN</name>
    <name evidence="5" type="ORF">DAQ1742_01441</name>
</gene>
<reference evidence="5 6" key="1">
    <citation type="submission" date="2016-09" db="EMBL/GenBank/DDBJ databases">
        <authorList>
            <person name="Reverchon S."/>
            <person name="Nasser W."/>
            <person name="Leonard S."/>
            <person name="Brochier C."/>
            <person name="Duprey A."/>
        </authorList>
    </citation>
    <scope>NUCLEOTIDE SEQUENCE [LARGE SCALE GENOMIC DNA]</scope>
    <source>
        <strain evidence="5 6">174/2</strain>
    </source>
</reference>
<evidence type="ECO:0000256" key="4">
    <source>
        <dbReference type="SAM" id="MobiDB-lite"/>
    </source>
</evidence>